<proteinExistence type="predicted"/>
<name>A0A484Z9F0_9ENTR</name>
<evidence type="ECO:0000313" key="1">
    <source>
        <dbReference type="EMBL" id="VFS45037.1"/>
    </source>
</evidence>
<organism evidence="1 2">
    <name type="scientific">Enterobacter cancerogenus</name>
    <dbReference type="NCBI Taxonomy" id="69218"/>
    <lineage>
        <taxon>Bacteria</taxon>
        <taxon>Pseudomonadati</taxon>
        <taxon>Pseudomonadota</taxon>
        <taxon>Gammaproteobacteria</taxon>
        <taxon>Enterobacterales</taxon>
        <taxon>Enterobacteriaceae</taxon>
        <taxon>Enterobacter</taxon>
        <taxon>Enterobacter cloacae complex</taxon>
    </lineage>
</organism>
<accession>A0A484Z9F0</accession>
<dbReference type="Proteomes" id="UP000351155">
    <property type="component" value="Unassembled WGS sequence"/>
</dbReference>
<reference evidence="1 2" key="1">
    <citation type="submission" date="2019-03" db="EMBL/GenBank/DDBJ databases">
        <authorList>
            <consortium name="Pathogen Informatics"/>
        </authorList>
    </citation>
    <scope>NUCLEOTIDE SEQUENCE [LARGE SCALE GENOMIC DNA]</scope>
    <source>
        <strain evidence="1 2">NCTC12126</strain>
    </source>
</reference>
<dbReference type="AlphaFoldDB" id="A0A484Z9F0"/>
<protein>
    <submittedName>
        <fullName evidence="1">Fimbrial protein</fullName>
    </submittedName>
</protein>
<evidence type="ECO:0000313" key="2">
    <source>
        <dbReference type="Proteomes" id="UP000351155"/>
    </source>
</evidence>
<sequence length="84" mass="9451">MLKPLQVGVGIAIRSRSFMGVYEEVRLSSSNNLEHADKILEIDKGDDISMTQYIYLHAYYRVYDASKLSTGNVVATAQIIFGYD</sequence>
<dbReference type="EMBL" id="CAADIW010000086">
    <property type="protein sequence ID" value="VFS45037.1"/>
    <property type="molecule type" value="Genomic_DNA"/>
</dbReference>
<gene>
    <name evidence="1" type="primary">yehA_1</name>
    <name evidence="1" type="ORF">NCTC12126_06354</name>
</gene>